<evidence type="ECO:0000313" key="3">
    <source>
        <dbReference type="Proteomes" id="UP000244722"/>
    </source>
</evidence>
<feature type="compositionally biased region" description="Pro residues" evidence="1">
    <location>
        <begin position="39"/>
        <end position="48"/>
    </location>
</feature>
<dbReference type="Proteomes" id="UP000244722">
    <property type="component" value="Unassembled WGS sequence"/>
</dbReference>
<protein>
    <submittedName>
        <fullName evidence="2">Uncharacterized protein</fullName>
    </submittedName>
</protein>
<feature type="region of interest" description="Disordered" evidence="1">
    <location>
        <begin position="1"/>
        <end position="74"/>
    </location>
</feature>
<organism evidence="2 3">
    <name type="scientific">Tuber borchii</name>
    <name type="common">White truffle</name>
    <dbReference type="NCBI Taxonomy" id="42251"/>
    <lineage>
        <taxon>Eukaryota</taxon>
        <taxon>Fungi</taxon>
        <taxon>Dikarya</taxon>
        <taxon>Ascomycota</taxon>
        <taxon>Pezizomycotina</taxon>
        <taxon>Pezizomycetes</taxon>
        <taxon>Pezizales</taxon>
        <taxon>Tuberaceae</taxon>
        <taxon>Tuber</taxon>
    </lineage>
</organism>
<sequence>MIRDRPPMPRIKHSTAHGIHSWSGKNQLYSASPMQAASPSPPPPPPPGYAQEARTTPASFPAITTPPDQNLGANPLICASKKTGSSTFLCTMYPILGEQQLLLSGNVARVIRCRRWFDKDVVRL</sequence>
<evidence type="ECO:0000256" key="1">
    <source>
        <dbReference type="SAM" id="MobiDB-lite"/>
    </source>
</evidence>
<reference evidence="2 3" key="1">
    <citation type="submission" date="2017-04" db="EMBL/GenBank/DDBJ databases">
        <title>Draft genome sequence of Tuber borchii Vittad., a whitish edible truffle.</title>
        <authorList>
            <consortium name="DOE Joint Genome Institute"/>
            <person name="Murat C."/>
            <person name="Kuo A."/>
            <person name="Barry K.W."/>
            <person name="Clum A."/>
            <person name="Dockter R.B."/>
            <person name="Fauchery L."/>
            <person name="Iotti M."/>
            <person name="Kohler A."/>
            <person name="Labutti K."/>
            <person name="Lindquist E.A."/>
            <person name="Lipzen A."/>
            <person name="Ohm R.A."/>
            <person name="Wang M."/>
            <person name="Grigoriev I.V."/>
            <person name="Zambonelli A."/>
            <person name="Martin F.M."/>
        </authorList>
    </citation>
    <scope>NUCLEOTIDE SEQUENCE [LARGE SCALE GENOMIC DNA]</scope>
    <source>
        <strain evidence="2 3">Tbo3840</strain>
    </source>
</reference>
<gene>
    <name evidence="2" type="ORF">B9Z19DRAFT_1118288</name>
</gene>
<comment type="caution">
    <text evidence="2">The sequence shown here is derived from an EMBL/GenBank/DDBJ whole genome shotgun (WGS) entry which is preliminary data.</text>
</comment>
<dbReference type="AlphaFoldDB" id="A0A2T7A8W5"/>
<dbReference type="EMBL" id="NESQ01000003">
    <property type="protein sequence ID" value="PUU84187.1"/>
    <property type="molecule type" value="Genomic_DNA"/>
</dbReference>
<proteinExistence type="predicted"/>
<accession>A0A2T7A8W5</accession>
<keyword evidence="3" id="KW-1185">Reference proteome</keyword>
<evidence type="ECO:0000313" key="2">
    <source>
        <dbReference type="EMBL" id="PUU84187.1"/>
    </source>
</evidence>
<name>A0A2T7A8W5_TUBBO</name>